<comment type="similarity">
    <text evidence="1">Belongs to the spermidine/spermine synthase family.</text>
</comment>
<reference evidence="6 7" key="1">
    <citation type="submission" date="2025-04" db="UniProtKB">
        <authorList>
            <consortium name="RefSeq"/>
        </authorList>
    </citation>
    <scope>IDENTIFICATION</scope>
</reference>
<dbReference type="GeneID" id="103520479"/>
<dbReference type="OMA" id="MSVQTIL"/>
<evidence type="ECO:0000256" key="1">
    <source>
        <dbReference type="ARBA" id="ARBA00007867"/>
    </source>
</evidence>
<gene>
    <name evidence="6" type="primary">LOC103520479</name>
    <name evidence="7" type="synonym">LOC103520480</name>
</gene>
<evidence type="ECO:0000259" key="4">
    <source>
        <dbReference type="PROSITE" id="PS51006"/>
    </source>
</evidence>
<evidence type="ECO:0000313" key="7">
    <source>
        <dbReference type="RefSeq" id="XP_008483798.1"/>
    </source>
</evidence>
<dbReference type="InterPro" id="IPR015576">
    <property type="entry name" value="Spermine_synthase_animal"/>
</dbReference>
<dbReference type="Gene3D" id="3.40.50.150">
    <property type="entry name" value="Vaccinia Virus protein VP39"/>
    <property type="match status" value="1"/>
</dbReference>
<dbReference type="STRING" id="121845.A0A1S3DL56"/>
<dbReference type="Proteomes" id="UP000079169">
    <property type="component" value="Unplaced"/>
</dbReference>
<dbReference type="PaxDb" id="121845-A0A1S3DL56"/>
<dbReference type="FunFam" id="3.40.50.150:FF:000197">
    <property type="entry name" value="spermine synthase isoform X2"/>
    <property type="match status" value="1"/>
</dbReference>
<dbReference type="Pfam" id="PF01564">
    <property type="entry name" value="Spermine_synth"/>
    <property type="match status" value="1"/>
</dbReference>
<dbReference type="PROSITE" id="PS51006">
    <property type="entry name" value="PABS_2"/>
    <property type="match status" value="1"/>
</dbReference>
<dbReference type="InterPro" id="IPR029063">
    <property type="entry name" value="SAM-dependent_MTases_sf"/>
</dbReference>
<dbReference type="RefSeq" id="XP_008483797.1">
    <property type="nucleotide sequence ID" value="XM_008485575.3"/>
</dbReference>
<evidence type="ECO:0000256" key="2">
    <source>
        <dbReference type="ARBA" id="ARBA00022679"/>
    </source>
</evidence>
<sequence length="371" mass="42593">MPVHTVMMDFHIKYNNSQQNAKLIKEQNALVEEIRNILDKFIPNLKFIQTLELDDGIAAIYVGVKSSMITIRCMNPGLITINVEYLKNDSDEELLPFDTAGKIESLVKGLTNSDSSHKYPPFKRDPHYVRYLVTSDERILEYDIDSVVFDETSPYQRVQIVHSKSFGNLLILDDLQNLSERDLIYTETLMQRGKEHYKDKEIVILGGGDGGLLYELLKEKPKFVTMLELDEVVIKACREHLRGCCFDVLDKYEGDNYKIVLGDCVKSLNEMIANGTKVDYVFGDLTDIPVSTTPQGEVWDFIRLILNTSFQVLKPNGKYMTHGNGISSPQSLKMFEEQLKNLNTPVEFVTDRAFVPSFLEDWVFYQVWSKK</sequence>
<evidence type="ECO:0000313" key="6">
    <source>
        <dbReference type="RefSeq" id="XP_008483797.1"/>
    </source>
</evidence>
<evidence type="ECO:0000313" key="5">
    <source>
        <dbReference type="Proteomes" id="UP000079169"/>
    </source>
</evidence>
<dbReference type="GO" id="GO:0006597">
    <property type="term" value="P:spermine biosynthetic process"/>
    <property type="evidence" value="ECO:0007669"/>
    <property type="project" value="InterPro"/>
</dbReference>
<dbReference type="RefSeq" id="XP_008483798.1">
    <property type="nucleotide sequence ID" value="XM_008485576.3"/>
</dbReference>
<evidence type="ECO:0000256" key="3">
    <source>
        <dbReference type="PROSITE-ProRule" id="PRU00354"/>
    </source>
</evidence>
<proteinExistence type="inferred from homology"/>
<dbReference type="InterPro" id="IPR035246">
    <property type="entry name" value="Spermidine_synt_N"/>
</dbReference>
<keyword evidence="5" id="KW-1185">Reference proteome</keyword>
<keyword evidence="3" id="KW-0620">Polyamine biosynthesis</keyword>
<dbReference type="SUPFAM" id="SSF53335">
    <property type="entry name" value="S-adenosyl-L-methionine-dependent methyltransferases"/>
    <property type="match status" value="1"/>
</dbReference>
<dbReference type="InterPro" id="IPR030373">
    <property type="entry name" value="PABS_CS"/>
</dbReference>
<dbReference type="Gene3D" id="2.30.140.10">
    <property type="entry name" value="Spermidine synthase, tetramerisation domain"/>
    <property type="match status" value="1"/>
</dbReference>
<accession>A0A1S3DL56</accession>
<feature type="domain" description="PABS" evidence="4">
    <location>
        <begin position="130"/>
        <end position="370"/>
    </location>
</feature>
<feature type="active site" description="Proton acceptor" evidence="3">
    <location>
        <position position="284"/>
    </location>
</feature>
<organism evidence="5 6">
    <name type="scientific">Diaphorina citri</name>
    <name type="common">Asian citrus psyllid</name>
    <dbReference type="NCBI Taxonomy" id="121845"/>
    <lineage>
        <taxon>Eukaryota</taxon>
        <taxon>Metazoa</taxon>
        <taxon>Ecdysozoa</taxon>
        <taxon>Arthropoda</taxon>
        <taxon>Hexapoda</taxon>
        <taxon>Insecta</taxon>
        <taxon>Pterygota</taxon>
        <taxon>Neoptera</taxon>
        <taxon>Paraneoptera</taxon>
        <taxon>Hemiptera</taxon>
        <taxon>Sternorrhyncha</taxon>
        <taxon>Psylloidea</taxon>
        <taxon>Psyllidae</taxon>
        <taxon>Diaphorininae</taxon>
        <taxon>Diaphorina</taxon>
    </lineage>
</organism>
<name>A0A1S3DL56_DIACI</name>
<dbReference type="GO" id="GO:0016768">
    <property type="term" value="F:spermine synthase activity"/>
    <property type="evidence" value="ECO:0007669"/>
    <property type="project" value="InterPro"/>
</dbReference>
<dbReference type="GeneID" id="103520480"/>
<dbReference type="InterPro" id="IPR037163">
    <property type="entry name" value="Spermidine_synt_N_sf"/>
</dbReference>
<dbReference type="PANTHER" id="PTHR46315">
    <property type="entry name" value="SPERMINE SYNTHASE"/>
    <property type="match status" value="1"/>
</dbReference>
<dbReference type="KEGG" id="dci:103520480"/>
<keyword evidence="2 3" id="KW-0808">Transferase</keyword>
<dbReference type="PROSITE" id="PS01330">
    <property type="entry name" value="PABS_1"/>
    <property type="match status" value="1"/>
</dbReference>
<dbReference type="InterPro" id="IPR030374">
    <property type="entry name" value="PABS"/>
</dbReference>
<protein>
    <submittedName>
        <fullName evidence="6 7">Spermine synthase-like</fullName>
    </submittedName>
</protein>
<dbReference type="PANTHER" id="PTHR46315:SF1">
    <property type="entry name" value="SPERMINE SYNTHASE"/>
    <property type="match status" value="1"/>
</dbReference>
<dbReference type="CDD" id="cd02440">
    <property type="entry name" value="AdoMet_MTases"/>
    <property type="match status" value="1"/>
</dbReference>
<dbReference type="KEGG" id="dci:103520479"/>
<dbReference type="AlphaFoldDB" id="A0A1S3DL56"/>
<dbReference type="Pfam" id="PF17284">
    <property type="entry name" value="Spermine_synt_N"/>
    <property type="match status" value="1"/>
</dbReference>